<feature type="transmembrane region" description="Helical" evidence="7">
    <location>
        <begin position="12"/>
        <end position="30"/>
    </location>
</feature>
<comment type="subcellular location">
    <subcellularLocation>
        <location evidence="1">Membrane</location>
        <topology evidence="1">Single-pass type I membrane protein</topology>
    </subcellularLocation>
</comment>
<evidence type="ECO:0000256" key="6">
    <source>
        <dbReference type="ARBA" id="ARBA00023180"/>
    </source>
</evidence>
<dbReference type="EMBL" id="JH431153">
    <property type="status" value="NOT_ANNOTATED_CDS"/>
    <property type="molecule type" value="Genomic_DNA"/>
</dbReference>
<dbReference type="EnsemblMetazoa" id="SMAR002502-RA">
    <property type="protein sequence ID" value="SMAR002502-PA"/>
    <property type="gene ID" value="SMAR002502"/>
</dbReference>
<feature type="transmembrane region" description="Helical" evidence="7">
    <location>
        <begin position="555"/>
        <end position="576"/>
    </location>
</feature>
<evidence type="ECO:0000256" key="7">
    <source>
        <dbReference type="SAM" id="Phobius"/>
    </source>
</evidence>
<sequence>MYCNNKSYRKAFFTLLIFLIIFFYLGPWFLRYTFNTATTFQIDPLERCLNNHLNVFLSDERNFDAYITKLDTKNGFLPYIGNGLIGFAVDADPALFVTSRRVLSTHVPFRPAVFVEVDGAGESASAVVMHYTSGVVHKFECVSKRRSSIDISISYYAHRILPSIYVQDIKIINPLGEDIDVDLSQSGAKYWPDATVAVHELHVNNIVQKVDLIYGTVKMQRENMAFSIAQTKVPKSLSVKAQSSNSLHIVTSVHFVEGNSNERVKEELTMAATMDLERALGVNYRKFREDHVKVWNQLWSPGVSISYSKAIDALNGDKINATLYYLLSNSRTLLAEVDLEEARRSQLIAQFNDPDKCYAGHHTLQASKLWSDLNTLDEILRVTSMWKLTLEKQGCHTMMQAGADGVLQAALLSFGAFKFSGHHLEFGMQPKDLHRDYLFRRISYGNSTHLNISVVVGEDNKAALYAVLDRSDRNYYACDGGCLDPPIQLSQEKVVLPVKRTDPPTAVLYITSNKQHMIELKDAIHFHEIVEAPAHEHHVIALHRHGHHFGGLPTIFWVSISFLVAVFHLFLFKLIYNEYCAYQGRYRM</sequence>
<protein>
    <submittedName>
        <fullName evidence="8">Uncharacterized protein</fullName>
    </submittedName>
</protein>
<keyword evidence="2 7" id="KW-0812">Transmembrane</keyword>
<dbReference type="InterPro" id="IPR018795">
    <property type="entry name" value="K2013-like"/>
</dbReference>
<keyword evidence="3" id="KW-0732">Signal</keyword>
<keyword evidence="5 7" id="KW-0472">Membrane</keyword>
<dbReference type="eggNOG" id="KOG3778">
    <property type="taxonomic scope" value="Eukaryota"/>
</dbReference>
<accession>T1INC5</accession>
<reference evidence="8" key="2">
    <citation type="submission" date="2015-02" db="UniProtKB">
        <authorList>
            <consortium name="EnsemblMetazoa"/>
        </authorList>
    </citation>
    <scope>IDENTIFICATION</scope>
</reference>
<keyword evidence="4 7" id="KW-1133">Transmembrane helix</keyword>
<organism evidence="8 9">
    <name type="scientific">Strigamia maritima</name>
    <name type="common">European centipede</name>
    <name type="synonym">Geophilus maritimus</name>
    <dbReference type="NCBI Taxonomy" id="126957"/>
    <lineage>
        <taxon>Eukaryota</taxon>
        <taxon>Metazoa</taxon>
        <taxon>Ecdysozoa</taxon>
        <taxon>Arthropoda</taxon>
        <taxon>Myriapoda</taxon>
        <taxon>Chilopoda</taxon>
        <taxon>Pleurostigmophora</taxon>
        <taxon>Geophilomorpha</taxon>
        <taxon>Linotaeniidae</taxon>
        <taxon>Strigamia</taxon>
    </lineage>
</organism>
<dbReference type="OMA" id="HLECNMH"/>
<dbReference type="HOGENOM" id="CLU_023338_0_0_1"/>
<dbReference type="GO" id="GO:0016020">
    <property type="term" value="C:membrane"/>
    <property type="evidence" value="ECO:0007669"/>
    <property type="project" value="UniProtKB-SubCell"/>
</dbReference>
<keyword evidence="6" id="KW-0325">Glycoprotein</keyword>
<dbReference type="Proteomes" id="UP000014500">
    <property type="component" value="Unassembled WGS sequence"/>
</dbReference>
<keyword evidence="9" id="KW-1185">Reference proteome</keyword>
<evidence type="ECO:0000256" key="3">
    <source>
        <dbReference type="ARBA" id="ARBA00022729"/>
    </source>
</evidence>
<evidence type="ECO:0000313" key="8">
    <source>
        <dbReference type="EnsemblMetazoa" id="SMAR002502-PA"/>
    </source>
</evidence>
<proteinExistence type="predicted"/>
<dbReference type="PhylomeDB" id="T1INC5"/>
<evidence type="ECO:0000256" key="2">
    <source>
        <dbReference type="ARBA" id="ARBA00022692"/>
    </source>
</evidence>
<dbReference type="AlphaFoldDB" id="T1INC5"/>
<dbReference type="STRING" id="126957.T1INC5"/>
<evidence type="ECO:0000313" key="9">
    <source>
        <dbReference type="Proteomes" id="UP000014500"/>
    </source>
</evidence>
<evidence type="ECO:0000256" key="5">
    <source>
        <dbReference type="ARBA" id="ARBA00023136"/>
    </source>
</evidence>
<evidence type="ECO:0000256" key="1">
    <source>
        <dbReference type="ARBA" id="ARBA00004479"/>
    </source>
</evidence>
<evidence type="ECO:0000256" key="4">
    <source>
        <dbReference type="ARBA" id="ARBA00022989"/>
    </source>
</evidence>
<reference evidence="9" key="1">
    <citation type="submission" date="2011-05" db="EMBL/GenBank/DDBJ databases">
        <authorList>
            <person name="Richards S.R."/>
            <person name="Qu J."/>
            <person name="Jiang H."/>
            <person name="Jhangiani S.N."/>
            <person name="Agravi P."/>
            <person name="Goodspeed R."/>
            <person name="Gross S."/>
            <person name="Mandapat C."/>
            <person name="Jackson L."/>
            <person name="Mathew T."/>
            <person name="Pu L."/>
            <person name="Thornton R."/>
            <person name="Saada N."/>
            <person name="Wilczek-Boney K.B."/>
            <person name="Lee S."/>
            <person name="Kovar C."/>
            <person name="Wu Y."/>
            <person name="Scherer S.E."/>
            <person name="Worley K.C."/>
            <person name="Muzny D.M."/>
            <person name="Gibbs R."/>
        </authorList>
    </citation>
    <scope>NUCLEOTIDE SEQUENCE</scope>
    <source>
        <strain evidence="9">Brora</strain>
    </source>
</reference>
<dbReference type="Pfam" id="PF10222">
    <property type="entry name" value="DUF2152"/>
    <property type="match status" value="1"/>
</dbReference>
<dbReference type="PANTHER" id="PTHR31386:SF2">
    <property type="entry name" value="SIMILAR TO RIKEN CDNA 2510039O18"/>
    <property type="match status" value="1"/>
</dbReference>
<dbReference type="PANTHER" id="PTHR31386">
    <property type="entry name" value="UNCHARACTERIZED PROTEIN KIAA2013"/>
    <property type="match status" value="1"/>
</dbReference>
<name>T1INC5_STRMM</name>